<sequence>MTYFQTISKSFKTILAFQNVLKKTTTAVTSEQNFDPDVDLNMQLWIRGLCSTHSHNAPLHQVHF</sequence>
<reference evidence="1 2" key="1">
    <citation type="journal article" date="2021" name="Sci. Rep.">
        <title>Chromosome anchoring in Senegalese sole (Solea senegalensis) reveals sex-associated markers and genome rearrangements in flatfish.</title>
        <authorList>
            <person name="Guerrero-Cozar I."/>
            <person name="Gomez-Garrido J."/>
            <person name="Berbel C."/>
            <person name="Martinez-Blanch J.F."/>
            <person name="Alioto T."/>
            <person name="Claros M.G."/>
            <person name="Gagnaire P.A."/>
            <person name="Manchado M."/>
        </authorList>
    </citation>
    <scope>NUCLEOTIDE SEQUENCE [LARGE SCALE GENOMIC DNA]</scope>
    <source>
        <strain evidence="1">Sse05_10M</strain>
    </source>
</reference>
<gene>
    <name evidence="1" type="ORF">JOB18_032363</name>
</gene>
<accession>A0AAV6PYE3</accession>
<organism evidence="1 2">
    <name type="scientific">Solea senegalensis</name>
    <name type="common">Senegalese sole</name>
    <dbReference type="NCBI Taxonomy" id="28829"/>
    <lineage>
        <taxon>Eukaryota</taxon>
        <taxon>Metazoa</taxon>
        <taxon>Chordata</taxon>
        <taxon>Craniata</taxon>
        <taxon>Vertebrata</taxon>
        <taxon>Euteleostomi</taxon>
        <taxon>Actinopterygii</taxon>
        <taxon>Neopterygii</taxon>
        <taxon>Teleostei</taxon>
        <taxon>Neoteleostei</taxon>
        <taxon>Acanthomorphata</taxon>
        <taxon>Carangaria</taxon>
        <taxon>Pleuronectiformes</taxon>
        <taxon>Pleuronectoidei</taxon>
        <taxon>Soleidae</taxon>
        <taxon>Solea</taxon>
    </lineage>
</organism>
<protein>
    <submittedName>
        <fullName evidence="1">Uncharacterized protein</fullName>
    </submittedName>
</protein>
<evidence type="ECO:0000313" key="2">
    <source>
        <dbReference type="Proteomes" id="UP000693946"/>
    </source>
</evidence>
<proteinExistence type="predicted"/>
<keyword evidence="2" id="KW-1185">Reference proteome</keyword>
<dbReference type="AlphaFoldDB" id="A0AAV6PYE3"/>
<dbReference type="EMBL" id="JAGKHQ010000020">
    <property type="protein sequence ID" value="KAG7479680.1"/>
    <property type="molecule type" value="Genomic_DNA"/>
</dbReference>
<comment type="caution">
    <text evidence="1">The sequence shown here is derived from an EMBL/GenBank/DDBJ whole genome shotgun (WGS) entry which is preliminary data.</text>
</comment>
<name>A0AAV6PYE3_SOLSE</name>
<dbReference type="Proteomes" id="UP000693946">
    <property type="component" value="Linkage Group LG8"/>
</dbReference>
<evidence type="ECO:0000313" key="1">
    <source>
        <dbReference type="EMBL" id="KAG7479680.1"/>
    </source>
</evidence>